<keyword evidence="3" id="KW-1003">Cell membrane</keyword>
<name>A0A1V0RNF7_9RHOB</name>
<keyword evidence="5" id="KW-0029">Amino-acid transport</keyword>
<keyword evidence="2" id="KW-0813">Transport</keyword>
<keyword evidence="7 9" id="KW-0472">Membrane</keyword>
<feature type="transmembrane region" description="Helical" evidence="9">
    <location>
        <begin position="262"/>
        <end position="280"/>
    </location>
</feature>
<dbReference type="AlphaFoldDB" id="A0A1V0RNF7"/>
<dbReference type="InterPro" id="IPR001851">
    <property type="entry name" value="ABC_transp_permease"/>
</dbReference>
<feature type="transmembrane region" description="Helical" evidence="9">
    <location>
        <begin position="154"/>
        <end position="176"/>
    </location>
</feature>
<dbReference type="Pfam" id="PF02653">
    <property type="entry name" value="BPD_transp_2"/>
    <property type="match status" value="1"/>
</dbReference>
<comment type="subcellular location">
    <subcellularLocation>
        <location evidence="1">Cell membrane</location>
        <topology evidence="1">Multi-pass membrane protein</topology>
    </subcellularLocation>
</comment>
<dbReference type="Proteomes" id="UP000192273">
    <property type="component" value="Chromosome"/>
</dbReference>
<proteinExistence type="inferred from homology"/>
<accession>A0A1V0RNF7</accession>
<feature type="transmembrane region" description="Helical" evidence="9">
    <location>
        <begin position="71"/>
        <end position="88"/>
    </location>
</feature>
<evidence type="ECO:0000256" key="6">
    <source>
        <dbReference type="ARBA" id="ARBA00022989"/>
    </source>
</evidence>
<dbReference type="RefSeq" id="WP_008282155.1">
    <property type="nucleotide sequence ID" value="NZ_CP020474.1"/>
</dbReference>
<feature type="transmembrane region" description="Helical" evidence="9">
    <location>
        <begin position="37"/>
        <end position="59"/>
    </location>
</feature>
<evidence type="ECO:0000256" key="9">
    <source>
        <dbReference type="SAM" id="Phobius"/>
    </source>
</evidence>
<feature type="transmembrane region" description="Helical" evidence="9">
    <location>
        <begin position="6"/>
        <end position="25"/>
    </location>
</feature>
<dbReference type="GO" id="GO:0022857">
    <property type="term" value="F:transmembrane transporter activity"/>
    <property type="evidence" value="ECO:0007669"/>
    <property type="project" value="InterPro"/>
</dbReference>
<dbReference type="EMBL" id="CP020474">
    <property type="protein sequence ID" value="ARE83122.1"/>
    <property type="molecule type" value="Genomic_DNA"/>
</dbReference>
<dbReference type="OrthoDB" id="9810089at2"/>
<evidence type="ECO:0000256" key="4">
    <source>
        <dbReference type="ARBA" id="ARBA00022692"/>
    </source>
</evidence>
<feature type="transmembrane region" description="Helical" evidence="9">
    <location>
        <begin position="197"/>
        <end position="213"/>
    </location>
</feature>
<gene>
    <name evidence="10" type="primary">livH</name>
    <name evidence="10" type="ORF">ROSMUCSMR3_01638</name>
</gene>
<dbReference type="GO" id="GO:0006865">
    <property type="term" value="P:amino acid transport"/>
    <property type="evidence" value="ECO:0007669"/>
    <property type="project" value="UniProtKB-KW"/>
</dbReference>
<keyword evidence="6 9" id="KW-1133">Transmembrane helix</keyword>
<dbReference type="PANTHER" id="PTHR11795:SF445">
    <property type="entry name" value="AMINO ACID ABC TRANSPORTER PERMEASE PROTEIN"/>
    <property type="match status" value="1"/>
</dbReference>
<feature type="transmembrane region" description="Helical" evidence="9">
    <location>
        <begin position="311"/>
        <end position="334"/>
    </location>
</feature>
<evidence type="ECO:0000256" key="3">
    <source>
        <dbReference type="ARBA" id="ARBA00022475"/>
    </source>
</evidence>
<evidence type="ECO:0000256" key="5">
    <source>
        <dbReference type="ARBA" id="ARBA00022970"/>
    </source>
</evidence>
<reference evidence="10 11" key="1">
    <citation type="submission" date="2017-03" db="EMBL/GenBank/DDBJ databases">
        <title>Genome Sequence of Roseovarius mucosus strain SMR3 Isolated from a culture of the Diatom Skeletonema marinoi.</title>
        <authorList>
            <person name="Topel M."/>
            <person name="Pinder M."/>
            <person name="Johansson O.N."/>
            <person name="Kourtchenko O."/>
            <person name="Godhe A."/>
            <person name="Clarke A.K."/>
        </authorList>
    </citation>
    <scope>NUCLEOTIDE SEQUENCE [LARGE SCALE GENOMIC DNA]</scope>
    <source>
        <strain evidence="10 11">SMR3</strain>
    </source>
</reference>
<dbReference type="InterPro" id="IPR052157">
    <property type="entry name" value="BCAA_transport_permease"/>
</dbReference>
<protein>
    <submittedName>
        <fullName evidence="10">High-affinity branched-chain amino acid transport system permease protein LivH</fullName>
    </submittedName>
</protein>
<sequence length="412" mass="43484">MDHPGFFSLAILWMVLWGAIGGAVIHRAYLARDLDVTAARTVGVAVGAATGPFGLVPLYLRTPTLTRAWQALPWIAVVAVFLFAFRAADPDNVCFTSGAFVTSQLVNGLIMGTIYGLMALGLALIFSIIGIVSFSHGEFYMIGGMVVYYMTEVWAPGLGPIAAVIAACAVTFGIGAAFERAFFTPIYAGKVERPNEYAILVTFGLAFFLQYLVQGLSGANPVKASPFFELPRSEWPAGAPIIETTRSNIELFDTISISTPRLTAAILSVVMLLALIWFLYNTWTGRALRATAQDRQAAAVAGINPGRMNMLAFGLGCMLAGLAGAVLVQAFSWLPQTGAIPALRAFVIIVLGGLGSLPGAFIGGLILGLVEAAGAGCVPDPTRAAAYLPAYGMIILTLVLLLRPQGLFGRKA</sequence>
<evidence type="ECO:0000256" key="7">
    <source>
        <dbReference type="ARBA" id="ARBA00023136"/>
    </source>
</evidence>
<dbReference type="GO" id="GO:0005886">
    <property type="term" value="C:plasma membrane"/>
    <property type="evidence" value="ECO:0007669"/>
    <property type="project" value="UniProtKB-SubCell"/>
</dbReference>
<dbReference type="PANTHER" id="PTHR11795">
    <property type="entry name" value="BRANCHED-CHAIN AMINO ACID TRANSPORT SYSTEM PERMEASE PROTEIN LIVH"/>
    <property type="match status" value="1"/>
</dbReference>
<evidence type="ECO:0000256" key="8">
    <source>
        <dbReference type="ARBA" id="ARBA00037998"/>
    </source>
</evidence>
<feature type="transmembrane region" description="Helical" evidence="9">
    <location>
        <begin position="346"/>
        <end position="372"/>
    </location>
</feature>
<keyword evidence="11" id="KW-1185">Reference proteome</keyword>
<feature type="transmembrane region" description="Helical" evidence="9">
    <location>
        <begin position="109"/>
        <end position="134"/>
    </location>
</feature>
<evidence type="ECO:0000256" key="1">
    <source>
        <dbReference type="ARBA" id="ARBA00004651"/>
    </source>
</evidence>
<organism evidence="10 11">
    <name type="scientific">Roseovarius mucosus</name>
    <dbReference type="NCBI Taxonomy" id="215743"/>
    <lineage>
        <taxon>Bacteria</taxon>
        <taxon>Pseudomonadati</taxon>
        <taxon>Pseudomonadota</taxon>
        <taxon>Alphaproteobacteria</taxon>
        <taxon>Rhodobacterales</taxon>
        <taxon>Roseobacteraceae</taxon>
        <taxon>Roseovarius</taxon>
    </lineage>
</organism>
<dbReference type="KEGG" id="rmm:ROSMUCSMR3_01638"/>
<dbReference type="CDD" id="cd06582">
    <property type="entry name" value="TM_PBP1_LivH_like"/>
    <property type="match status" value="1"/>
</dbReference>
<evidence type="ECO:0000313" key="11">
    <source>
        <dbReference type="Proteomes" id="UP000192273"/>
    </source>
</evidence>
<evidence type="ECO:0000256" key="2">
    <source>
        <dbReference type="ARBA" id="ARBA00022448"/>
    </source>
</evidence>
<keyword evidence="4 9" id="KW-0812">Transmembrane</keyword>
<comment type="similarity">
    <text evidence="8">Belongs to the binding-protein-dependent transport system permease family. LivHM subfamily.</text>
</comment>
<feature type="transmembrane region" description="Helical" evidence="9">
    <location>
        <begin position="384"/>
        <end position="402"/>
    </location>
</feature>
<evidence type="ECO:0000313" key="10">
    <source>
        <dbReference type="EMBL" id="ARE83122.1"/>
    </source>
</evidence>